<organism evidence="2 3">
    <name type="scientific">Gottfriedia luciferensis</name>
    <dbReference type="NCBI Taxonomy" id="178774"/>
    <lineage>
        <taxon>Bacteria</taxon>
        <taxon>Bacillati</taxon>
        <taxon>Bacillota</taxon>
        <taxon>Bacilli</taxon>
        <taxon>Bacillales</taxon>
        <taxon>Bacillaceae</taxon>
        <taxon>Gottfriedia</taxon>
    </lineage>
</organism>
<proteinExistence type="predicted"/>
<evidence type="ECO:0000313" key="3">
    <source>
        <dbReference type="Proteomes" id="UP000094580"/>
    </source>
</evidence>
<keyword evidence="1" id="KW-0732">Signal</keyword>
<accession>A0ABX2ZLF6</accession>
<feature type="signal peptide" evidence="1">
    <location>
        <begin position="1"/>
        <end position="26"/>
    </location>
</feature>
<name>A0ABX2ZLF6_9BACI</name>
<dbReference type="EMBL" id="MDKC01000034">
    <property type="protein sequence ID" value="ODG90555.1"/>
    <property type="molecule type" value="Genomic_DNA"/>
</dbReference>
<reference evidence="2 3" key="1">
    <citation type="submission" date="2016-07" db="EMBL/GenBank/DDBJ databases">
        <authorList>
            <person name="Townsley L."/>
            <person name="Shank E.A."/>
        </authorList>
    </citation>
    <scope>NUCLEOTIDE SEQUENCE [LARGE SCALE GENOMIC DNA]</scope>
    <source>
        <strain evidence="2 3">CH01</strain>
    </source>
</reference>
<dbReference type="RefSeq" id="WP_069034939.1">
    <property type="nucleotide sequence ID" value="NZ_MDKC01000034.1"/>
</dbReference>
<dbReference type="Proteomes" id="UP000094580">
    <property type="component" value="Unassembled WGS sequence"/>
</dbReference>
<keyword evidence="3" id="KW-1185">Reference proteome</keyword>
<evidence type="ECO:0000313" key="2">
    <source>
        <dbReference type="EMBL" id="ODG90555.1"/>
    </source>
</evidence>
<feature type="chain" id="PRO_5046797143" evidence="1">
    <location>
        <begin position="27"/>
        <end position="218"/>
    </location>
</feature>
<comment type="caution">
    <text evidence="2">The sequence shown here is derived from an EMBL/GenBank/DDBJ whole genome shotgun (WGS) entry which is preliminary data.</text>
</comment>
<protein>
    <submittedName>
        <fullName evidence="2">Glycosyltransferase</fullName>
    </submittedName>
</protein>
<gene>
    <name evidence="2" type="ORF">BED47_11835</name>
</gene>
<sequence length="218" mass="24326">MKKQLLKFTSLFLCFALILSPIKSSAQHVDNRVQGRCISNSACNFKADMRKLWMDHLIWTSKYIVSAVAGMPDKDVVLARLLRNQQDIGNAIKPYYGAAAGDQLAKLLTDHIVIAGKIIDAAKANDMATLKTLNDTWFKNADEIAAFLSKANPNWTNQALKDLLYTHLKMVTNEAVTRIKMDWDGNIKAFDAGLQHMIPIADTISSGIIKQFPNKFKS</sequence>
<evidence type="ECO:0000256" key="1">
    <source>
        <dbReference type="SAM" id="SignalP"/>
    </source>
</evidence>